<protein>
    <submittedName>
        <fullName evidence="8">Virulence factors putative positive transcription regulator BvgA</fullName>
    </submittedName>
</protein>
<proteinExistence type="predicted"/>
<dbReference type="CDD" id="cd17535">
    <property type="entry name" value="REC_NarL-like"/>
    <property type="match status" value="1"/>
</dbReference>
<dbReference type="PANTHER" id="PTHR43214">
    <property type="entry name" value="TWO-COMPONENT RESPONSE REGULATOR"/>
    <property type="match status" value="1"/>
</dbReference>
<feature type="domain" description="Response regulatory" evidence="7">
    <location>
        <begin position="28"/>
        <end position="143"/>
    </location>
</feature>
<evidence type="ECO:0000313" key="9">
    <source>
        <dbReference type="Proteomes" id="UP000025756"/>
    </source>
</evidence>
<dbReference type="Gene3D" id="3.40.50.2300">
    <property type="match status" value="1"/>
</dbReference>
<keyword evidence="1 5" id="KW-0597">Phosphoprotein</keyword>
<dbReference type="InterPro" id="IPR039420">
    <property type="entry name" value="WalR-like"/>
</dbReference>
<organism evidence="8 9">
    <name type="scientific">Bordetella bronchiseptica 00-P-2796</name>
    <dbReference type="NCBI Taxonomy" id="1331199"/>
    <lineage>
        <taxon>Bacteria</taxon>
        <taxon>Pseudomonadati</taxon>
        <taxon>Pseudomonadota</taxon>
        <taxon>Betaproteobacteria</taxon>
        <taxon>Burkholderiales</taxon>
        <taxon>Alcaligenaceae</taxon>
        <taxon>Bordetella</taxon>
    </lineage>
</organism>
<dbReference type="EMBL" id="JGWH01000121">
    <property type="protein sequence ID" value="KCV33381.1"/>
    <property type="molecule type" value="Genomic_DNA"/>
</dbReference>
<dbReference type="PROSITE" id="PS50110">
    <property type="entry name" value="RESPONSE_REGULATORY"/>
    <property type="match status" value="1"/>
</dbReference>
<dbReference type="PRINTS" id="PR00038">
    <property type="entry name" value="HTHLUXR"/>
</dbReference>
<evidence type="ECO:0000256" key="2">
    <source>
        <dbReference type="ARBA" id="ARBA00023015"/>
    </source>
</evidence>
<dbReference type="SUPFAM" id="SSF46894">
    <property type="entry name" value="C-terminal effector domain of the bipartite response regulators"/>
    <property type="match status" value="1"/>
</dbReference>
<dbReference type="InterPro" id="IPR016032">
    <property type="entry name" value="Sig_transdc_resp-reg_C-effctor"/>
</dbReference>
<evidence type="ECO:0000256" key="1">
    <source>
        <dbReference type="ARBA" id="ARBA00022553"/>
    </source>
</evidence>
<dbReference type="PROSITE" id="PS00622">
    <property type="entry name" value="HTH_LUXR_1"/>
    <property type="match status" value="1"/>
</dbReference>
<dbReference type="Pfam" id="PF00072">
    <property type="entry name" value="Response_reg"/>
    <property type="match status" value="1"/>
</dbReference>
<accession>A0ABR4RBC2</accession>
<dbReference type="SMART" id="SM00448">
    <property type="entry name" value="REC"/>
    <property type="match status" value="1"/>
</dbReference>
<keyword evidence="4" id="KW-0804">Transcription</keyword>
<sequence>MTHQCIMRCRIFFSPRNLKHILLIMYNKVLIIDDHPVLRFAVRVLMEKEGFEVIGETDNGIDGLKIAREKIPNLVVLDIGIPKLDGLEVIARLQSLGLPLRVLVLTGQPPSLFARRCLNSGAAGFVCKHENLHEVINAAKAVMAGYTYFPSTTLSEMRMGDNAKSDSTLISELTVLQLLAQGMSNKDIADSMFLSNKTVSTYKTRLLQKLNATSLVELIDLAKRNNLA</sequence>
<feature type="domain" description="HTH luxR-type" evidence="6">
    <location>
        <begin position="163"/>
        <end position="226"/>
    </location>
</feature>
<keyword evidence="3" id="KW-0238">DNA-binding</keyword>
<dbReference type="PROSITE" id="PS50043">
    <property type="entry name" value="HTH_LUXR_2"/>
    <property type="match status" value="1"/>
</dbReference>
<dbReference type="CDD" id="cd06170">
    <property type="entry name" value="LuxR_C_like"/>
    <property type="match status" value="1"/>
</dbReference>
<keyword evidence="2" id="KW-0805">Transcription regulation</keyword>
<dbReference type="InterPro" id="IPR058245">
    <property type="entry name" value="NreC/VraR/RcsB-like_REC"/>
</dbReference>
<feature type="modified residue" description="4-aspartylphosphate" evidence="5">
    <location>
        <position position="78"/>
    </location>
</feature>
<reference evidence="8 9" key="1">
    <citation type="submission" date="2014-03" db="EMBL/GenBank/DDBJ databases">
        <title>Genome sequence of Bordetella bronchiseptica.</title>
        <authorList>
            <person name="Harvill E."/>
            <person name="Goodfield L.L."/>
            <person name="Ivanov Y.V."/>
            <person name="Meyer J.A."/>
            <person name="Muse S.J."/>
            <person name="Jacobs N."/>
            <person name="Bendor L."/>
            <person name="Smallridge W.E."/>
            <person name="Brinkac L.M."/>
            <person name="Sanka R."/>
            <person name="Kim M."/>
            <person name="Losada L."/>
        </authorList>
    </citation>
    <scope>NUCLEOTIDE SEQUENCE [LARGE SCALE GENOMIC DNA]</scope>
    <source>
        <strain evidence="8 9">00-P-2796</strain>
    </source>
</reference>
<dbReference type="SMART" id="SM00421">
    <property type="entry name" value="HTH_LUXR"/>
    <property type="match status" value="1"/>
</dbReference>
<evidence type="ECO:0000259" key="7">
    <source>
        <dbReference type="PROSITE" id="PS50110"/>
    </source>
</evidence>
<gene>
    <name evidence="8" type="ORF">L490_2812</name>
</gene>
<evidence type="ECO:0000256" key="4">
    <source>
        <dbReference type="ARBA" id="ARBA00023163"/>
    </source>
</evidence>
<dbReference type="InterPro" id="IPR011006">
    <property type="entry name" value="CheY-like_superfamily"/>
</dbReference>
<evidence type="ECO:0000256" key="5">
    <source>
        <dbReference type="PROSITE-ProRule" id="PRU00169"/>
    </source>
</evidence>
<dbReference type="InterPro" id="IPR001789">
    <property type="entry name" value="Sig_transdc_resp-reg_receiver"/>
</dbReference>
<dbReference type="Proteomes" id="UP000025756">
    <property type="component" value="Unassembled WGS sequence"/>
</dbReference>
<evidence type="ECO:0000259" key="6">
    <source>
        <dbReference type="PROSITE" id="PS50043"/>
    </source>
</evidence>
<evidence type="ECO:0000313" key="8">
    <source>
        <dbReference type="EMBL" id="KCV33381.1"/>
    </source>
</evidence>
<name>A0ABR4RBC2_BORBO</name>
<dbReference type="Pfam" id="PF00196">
    <property type="entry name" value="GerE"/>
    <property type="match status" value="1"/>
</dbReference>
<comment type="caution">
    <text evidence="8">The sequence shown here is derived from an EMBL/GenBank/DDBJ whole genome shotgun (WGS) entry which is preliminary data.</text>
</comment>
<dbReference type="InterPro" id="IPR000792">
    <property type="entry name" value="Tscrpt_reg_LuxR_C"/>
</dbReference>
<dbReference type="SUPFAM" id="SSF52172">
    <property type="entry name" value="CheY-like"/>
    <property type="match status" value="1"/>
</dbReference>
<keyword evidence="9" id="KW-1185">Reference proteome</keyword>
<dbReference type="PANTHER" id="PTHR43214:SF41">
    <property type="entry name" value="NITRATE_NITRITE RESPONSE REGULATOR PROTEIN NARP"/>
    <property type="match status" value="1"/>
</dbReference>
<evidence type="ECO:0000256" key="3">
    <source>
        <dbReference type="ARBA" id="ARBA00023125"/>
    </source>
</evidence>